<dbReference type="InterPro" id="IPR050931">
    <property type="entry name" value="Mito_Protein_Transport_Metaxin"/>
</dbReference>
<sequence>MSQPEQPYTLYLFWISYFSGKMQAYLRYKRIAHVEIEAQWSGELMRDVLPNTGLMKVPAIRTPQGQWLADTTPMIDWFEARHPQGSVIPEDAYQAFFSRLLEDYADEWLWRPALHYRWSYASDSHALSRRFAETFLSRHPLPAPLIAAMVRRRQRRIYVDGDGVTASTRAHVESIYLNTLDRLHALFEQQDYLLGGRPSLADFGFFASMFRHFSLDPTPSLIMQQRAPAVLAWVARMWNARYDDARLGSWCAPGTLPDGWGPLLDDVGSGYLPYLLANARAWRDGRRRFDVEIQGTLYRRLPVVQYRVWCRERLQQHRTALPEAVRALVDARLQQAGALDVLLADGTIASGLYDDVTPPVCRPRRYGAAERLRRFFTGTHWHAPKTRAPSDGDTR</sequence>
<accession>A0A1M5RXE1</accession>
<dbReference type="InterPro" id="IPR004045">
    <property type="entry name" value="Glutathione_S-Trfase_N"/>
</dbReference>
<dbReference type="PANTHER" id="PTHR12289">
    <property type="entry name" value="METAXIN RELATED"/>
    <property type="match status" value="1"/>
</dbReference>
<feature type="domain" description="Glutathione S-transferase C-terminal" evidence="1">
    <location>
        <begin position="178"/>
        <end position="238"/>
    </location>
</feature>
<protein>
    <submittedName>
        <fullName evidence="3">Glutathione S-transferase</fullName>
    </submittedName>
</protein>
<dbReference type="InterPro" id="IPR004046">
    <property type="entry name" value="GST_C"/>
</dbReference>
<dbReference type="SUPFAM" id="SSF52833">
    <property type="entry name" value="Thioredoxin-like"/>
    <property type="match status" value="1"/>
</dbReference>
<evidence type="ECO:0000259" key="1">
    <source>
        <dbReference type="Pfam" id="PF00043"/>
    </source>
</evidence>
<evidence type="ECO:0000313" key="4">
    <source>
        <dbReference type="Proteomes" id="UP000199758"/>
    </source>
</evidence>
<dbReference type="Proteomes" id="UP000199758">
    <property type="component" value="Unassembled WGS sequence"/>
</dbReference>
<evidence type="ECO:0000259" key="2">
    <source>
        <dbReference type="Pfam" id="PF13417"/>
    </source>
</evidence>
<dbReference type="InterPro" id="IPR036282">
    <property type="entry name" value="Glutathione-S-Trfase_C_sf"/>
</dbReference>
<dbReference type="Pfam" id="PF13417">
    <property type="entry name" value="GST_N_3"/>
    <property type="match status" value="1"/>
</dbReference>
<dbReference type="Gene3D" id="1.20.1050.10">
    <property type="match status" value="1"/>
</dbReference>
<dbReference type="Pfam" id="PF00043">
    <property type="entry name" value="GST_C"/>
    <property type="match status" value="1"/>
</dbReference>
<dbReference type="GO" id="GO:0016740">
    <property type="term" value="F:transferase activity"/>
    <property type="evidence" value="ECO:0007669"/>
    <property type="project" value="UniProtKB-KW"/>
</dbReference>
<keyword evidence="3" id="KW-0808">Transferase</keyword>
<dbReference type="AlphaFoldDB" id="A0A1M5RXE1"/>
<gene>
    <name evidence="3" type="ORF">SAMN04488068_3247</name>
</gene>
<dbReference type="Gene3D" id="3.40.30.10">
    <property type="entry name" value="Glutaredoxin"/>
    <property type="match status" value="1"/>
</dbReference>
<dbReference type="EMBL" id="FQWZ01000008">
    <property type="protein sequence ID" value="SHH30688.1"/>
    <property type="molecule type" value="Genomic_DNA"/>
</dbReference>
<dbReference type="GO" id="GO:0005737">
    <property type="term" value="C:cytoplasm"/>
    <property type="evidence" value="ECO:0007669"/>
    <property type="project" value="TreeGrafter"/>
</dbReference>
<evidence type="ECO:0000313" key="3">
    <source>
        <dbReference type="EMBL" id="SHH30688.1"/>
    </source>
</evidence>
<name>A0A1M5RXE1_9GAMM</name>
<dbReference type="CDD" id="cd00299">
    <property type="entry name" value="GST_C_family"/>
    <property type="match status" value="1"/>
</dbReference>
<dbReference type="InterPro" id="IPR036249">
    <property type="entry name" value="Thioredoxin-like_sf"/>
</dbReference>
<dbReference type="RefSeq" id="WP_072899302.1">
    <property type="nucleotide sequence ID" value="NZ_FQWZ01000008.1"/>
</dbReference>
<reference evidence="3 4" key="1">
    <citation type="submission" date="2016-11" db="EMBL/GenBank/DDBJ databases">
        <authorList>
            <person name="Jaros S."/>
            <person name="Januszkiewicz K."/>
            <person name="Wedrychowicz H."/>
        </authorList>
    </citation>
    <scope>NUCLEOTIDE SEQUENCE [LARGE SCALE GENOMIC DNA]</scope>
    <source>
        <strain evidence="3 4">CGMCC 1.7049</strain>
    </source>
</reference>
<keyword evidence="4" id="KW-1185">Reference proteome</keyword>
<feature type="domain" description="GST N-terminal" evidence="2">
    <location>
        <begin position="10"/>
        <end position="84"/>
    </location>
</feature>
<dbReference type="SUPFAM" id="SSF47616">
    <property type="entry name" value="GST C-terminal domain-like"/>
    <property type="match status" value="1"/>
</dbReference>
<dbReference type="STRING" id="490188.SAMN04488068_3247"/>
<proteinExistence type="predicted"/>
<organism evidence="3 4">
    <name type="scientific">Hydrocarboniphaga daqingensis</name>
    <dbReference type="NCBI Taxonomy" id="490188"/>
    <lineage>
        <taxon>Bacteria</taxon>
        <taxon>Pseudomonadati</taxon>
        <taxon>Pseudomonadota</taxon>
        <taxon>Gammaproteobacteria</taxon>
        <taxon>Nevskiales</taxon>
        <taxon>Nevskiaceae</taxon>
        <taxon>Hydrocarboniphaga</taxon>
    </lineage>
</organism>
<dbReference type="PANTHER" id="PTHR12289:SF67">
    <property type="match status" value="1"/>
</dbReference>